<dbReference type="Pfam" id="PF06568">
    <property type="entry name" value="YjiS-like"/>
    <property type="match status" value="1"/>
</dbReference>
<name>A0ABV7IDW0_9RHOB</name>
<feature type="domain" description="YjiS-like" evidence="1">
    <location>
        <begin position="30"/>
        <end position="62"/>
    </location>
</feature>
<reference evidence="3" key="1">
    <citation type="journal article" date="2019" name="Int. J. Syst. Evol. Microbiol.">
        <title>The Global Catalogue of Microorganisms (GCM) 10K type strain sequencing project: providing services to taxonomists for standard genome sequencing and annotation.</title>
        <authorList>
            <consortium name="The Broad Institute Genomics Platform"/>
            <consortium name="The Broad Institute Genome Sequencing Center for Infectious Disease"/>
            <person name="Wu L."/>
            <person name="Ma J."/>
        </authorList>
    </citation>
    <scope>NUCLEOTIDE SEQUENCE [LARGE SCALE GENOMIC DNA]</scope>
    <source>
        <strain evidence="3">KCTC 52239</strain>
    </source>
</reference>
<dbReference type="EMBL" id="JBHRTE010000004">
    <property type="protein sequence ID" value="MFC3166702.1"/>
    <property type="molecule type" value="Genomic_DNA"/>
</dbReference>
<evidence type="ECO:0000259" key="1">
    <source>
        <dbReference type="Pfam" id="PF06568"/>
    </source>
</evidence>
<accession>A0ABV7IDW0</accession>
<evidence type="ECO:0000313" key="2">
    <source>
        <dbReference type="EMBL" id="MFC3166702.1"/>
    </source>
</evidence>
<dbReference type="Proteomes" id="UP001595557">
    <property type="component" value="Unassembled WGS sequence"/>
</dbReference>
<dbReference type="InterPro" id="IPR009506">
    <property type="entry name" value="YjiS-like"/>
</dbReference>
<evidence type="ECO:0000313" key="3">
    <source>
        <dbReference type="Proteomes" id="UP001595557"/>
    </source>
</evidence>
<keyword evidence="3" id="KW-1185">Reference proteome</keyword>
<sequence>MAAIAHTHSAAASFCFAGRLSAAIQRLQEHRARRAIYRQTVRELNALTERDLADLGINRAMITRLAYEAAWGAKQV</sequence>
<proteinExistence type="predicted"/>
<comment type="caution">
    <text evidence="2">The sequence shown here is derived from an EMBL/GenBank/DDBJ whole genome shotgun (WGS) entry which is preliminary data.</text>
</comment>
<organism evidence="2 3">
    <name type="scientific">Paracoccus fontiphilus</name>
    <dbReference type="NCBI Taxonomy" id="1815556"/>
    <lineage>
        <taxon>Bacteria</taxon>
        <taxon>Pseudomonadati</taxon>
        <taxon>Pseudomonadota</taxon>
        <taxon>Alphaproteobacteria</taxon>
        <taxon>Rhodobacterales</taxon>
        <taxon>Paracoccaceae</taxon>
        <taxon>Paracoccus</taxon>
    </lineage>
</organism>
<protein>
    <submittedName>
        <fullName evidence="2">DUF1127 domain-containing protein</fullName>
    </submittedName>
</protein>
<dbReference type="RefSeq" id="WP_377706601.1">
    <property type="nucleotide sequence ID" value="NZ_JBHRTE010000004.1"/>
</dbReference>
<gene>
    <name evidence="2" type="ORF">ACFOD7_01405</name>
</gene>